<dbReference type="AlphaFoldDB" id="A0A832I3S8"/>
<name>A0A832I3S8_UNCEI</name>
<comment type="caution">
    <text evidence="2">The sequence shown here is derived from an EMBL/GenBank/DDBJ whole genome shotgun (WGS) entry which is preliminary data.</text>
</comment>
<protein>
    <recommendedName>
        <fullName evidence="3">EamA domain-containing protein</fullName>
    </recommendedName>
</protein>
<feature type="transmembrane region" description="Helical" evidence="1">
    <location>
        <begin position="203"/>
        <end position="225"/>
    </location>
</feature>
<feature type="transmembrane region" description="Helical" evidence="1">
    <location>
        <begin position="12"/>
        <end position="33"/>
    </location>
</feature>
<sequence>MSRDRASSTRHLLELCAGYFVFYIATGVLVKYFTEVRRPPMSELAYLVSNTLGGSLVALGVVLVLGWWRMRSNRTVRVGPLEVPSEAAYIVPSGVCTAVVIPTTTLMYSLPISVMVAMVIMRGSIIVISRIVDAVQIRQGILRRRVYAQENWAVVFALLAVATNVVLLPAVGWLEGRGVRVAEPLGLARALEDDPFQFLHSPAALTIMALYATAYAVRIYLMNYFKNTRAPGVELDNKGFFAVEQIAASVTMAVALAFFALAPARLGWRHPDLDALAGALRAPDPWALLSGVPFGIVAFFSVFIFMFKGRTATFAGLVNRLTSLLAGTAATLLMAGVFGSRFPSAQDWLSVGFILIAVGFLTVAERKRVEELRAAG</sequence>
<feature type="transmembrane region" description="Helical" evidence="1">
    <location>
        <begin position="114"/>
        <end position="132"/>
    </location>
</feature>
<feature type="transmembrane region" description="Helical" evidence="1">
    <location>
        <begin position="246"/>
        <end position="266"/>
    </location>
</feature>
<gene>
    <name evidence="2" type="ORF">ENR23_06540</name>
</gene>
<feature type="transmembrane region" description="Helical" evidence="1">
    <location>
        <begin position="89"/>
        <end position="108"/>
    </location>
</feature>
<feature type="transmembrane region" description="Helical" evidence="1">
    <location>
        <begin position="345"/>
        <end position="364"/>
    </location>
</feature>
<dbReference type="EMBL" id="DSQF01000012">
    <property type="protein sequence ID" value="HGZ43069.1"/>
    <property type="molecule type" value="Genomic_DNA"/>
</dbReference>
<feature type="transmembrane region" description="Helical" evidence="1">
    <location>
        <begin position="317"/>
        <end position="339"/>
    </location>
</feature>
<accession>A0A832I3S8</accession>
<evidence type="ECO:0000313" key="2">
    <source>
        <dbReference type="EMBL" id="HGZ43069.1"/>
    </source>
</evidence>
<evidence type="ECO:0000256" key="1">
    <source>
        <dbReference type="SAM" id="Phobius"/>
    </source>
</evidence>
<keyword evidence="1" id="KW-0472">Membrane</keyword>
<keyword evidence="1" id="KW-0812">Transmembrane</keyword>
<proteinExistence type="predicted"/>
<reference evidence="2" key="1">
    <citation type="journal article" date="2020" name="mSystems">
        <title>Genome- and Community-Level Interaction Insights into Carbon Utilization and Element Cycling Functions of Hydrothermarchaeota in Hydrothermal Sediment.</title>
        <authorList>
            <person name="Zhou Z."/>
            <person name="Liu Y."/>
            <person name="Xu W."/>
            <person name="Pan J."/>
            <person name="Luo Z.H."/>
            <person name="Li M."/>
        </authorList>
    </citation>
    <scope>NUCLEOTIDE SEQUENCE [LARGE SCALE GENOMIC DNA]</scope>
    <source>
        <strain evidence="2">SpSt-381</strain>
    </source>
</reference>
<feature type="transmembrane region" description="Helical" evidence="1">
    <location>
        <begin position="286"/>
        <end position="305"/>
    </location>
</feature>
<evidence type="ECO:0008006" key="3">
    <source>
        <dbReference type="Google" id="ProtNLM"/>
    </source>
</evidence>
<feature type="transmembrane region" description="Helical" evidence="1">
    <location>
        <begin position="152"/>
        <end position="174"/>
    </location>
</feature>
<feature type="transmembrane region" description="Helical" evidence="1">
    <location>
        <begin position="45"/>
        <end position="68"/>
    </location>
</feature>
<organism evidence="2">
    <name type="scientific">Eiseniibacteriota bacterium</name>
    <dbReference type="NCBI Taxonomy" id="2212470"/>
    <lineage>
        <taxon>Bacteria</taxon>
        <taxon>Candidatus Eiseniibacteriota</taxon>
    </lineage>
</organism>
<keyword evidence="1" id="KW-1133">Transmembrane helix</keyword>